<feature type="transmembrane region" description="Helical" evidence="9">
    <location>
        <begin position="283"/>
        <end position="301"/>
    </location>
</feature>
<evidence type="ECO:0000256" key="7">
    <source>
        <dbReference type="ARBA" id="ARBA00022989"/>
    </source>
</evidence>
<reference evidence="13" key="1">
    <citation type="submission" date="2016-11" db="EMBL/GenBank/DDBJ databases">
        <authorList>
            <person name="Varghese N."/>
            <person name="Submissions S."/>
        </authorList>
    </citation>
    <scope>NUCLEOTIDE SEQUENCE [LARGE SCALE GENOMIC DNA]</scope>
    <source>
        <strain evidence="13">DSM 15292</strain>
    </source>
</reference>
<dbReference type="InterPro" id="IPR003439">
    <property type="entry name" value="ABC_transporter-like_ATP-bd"/>
</dbReference>
<evidence type="ECO:0000256" key="4">
    <source>
        <dbReference type="ARBA" id="ARBA00022692"/>
    </source>
</evidence>
<feature type="transmembrane region" description="Helical" evidence="9">
    <location>
        <begin position="175"/>
        <end position="191"/>
    </location>
</feature>
<feature type="transmembrane region" description="Helical" evidence="9">
    <location>
        <begin position="33"/>
        <end position="53"/>
    </location>
</feature>
<dbReference type="GO" id="GO:0005886">
    <property type="term" value="C:plasma membrane"/>
    <property type="evidence" value="ECO:0007669"/>
    <property type="project" value="UniProtKB-SubCell"/>
</dbReference>
<sequence length="590" mass="66706">MSLEKEKQSSGEIVDTQVLKQLYSHVKPYRAQFYFLVFLTIAMAALAPTRPYFIQVAIDDYVAKGDAPGLLNIIYVLVGLMILQAVVQWAHTFYSGWIGQVIIKDIRVNLYKHLLKLRLKFFDNTPIGRLVTRNVSDIETLADVFSEGLAAIIGDLLQLVTILGVMFYIDWKLTLVSLCTLPLMIISTYIFKEKIKVTFNDVRNAVSNLNSFLQEHITGMNIVQIFNREDREFEKFKSINKEHRTAHIKSVLYYSIYFPVAEIIQAIGIGLVVWYGAVGVLGMDLQVGILISFIMYLQLFFRPIRMIADRFNTLQMGVVSSSRIFKLLESDEHIANEGELKPESVKGNISLEHVWFAYNNDEYVLKDINFEVKSGQTVALVGATGAGKSSIINLISRFYEINEGVISIDGKDIRDFDLGILRKHIGVVLQDVFLFSDTIYYNITLGNPSISREQVMDAAEQVGARKFIERLPGGLDYNVMERGATLSVGQRQLISFVRAMVYNPEIIILDEATSSVDTETEELIQESIDKMMKGRTSIVIAHRLSTIQKADKIIVLNKGEIVETGTHTELLELGGHYTQLHQMQLKTMAI</sequence>
<feature type="transmembrane region" description="Helical" evidence="9">
    <location>
        <begin position="251"/>
        <end position="277"/>
    </location>
</feature>
<dbReference type="InterPro" id="IPR003593">
    <property type="entry name" value="AAA+_ATPase"/>
</dbReference>
<name>A0A1N6GZ42_9BACT</name>
<keyword evidence="13" id="KW-1185">Reference proteome</keyword>
<dbReference type="InterPro" id="IPR017871">
    <property type="entry name" value="ABC_transporter-like_CS"/>
</dbReference>
<dbReference type="SMART" id="SM00382">
    <property type="entry name" value="AAA"/>
    <property type="match status" value="1"/>
</dbReference>
<keyword evidence="3" id="KW-1003">Cell membrane</keyword>
<keyword evidence="7 9" id="KW-1133">Transmembrane helix</keyword>
<evidence type="ECO:0000256" key="3">
    <source>
        <dbReference type="ARBA" id="ARBA00022475"/>
    </source>
</evidence>
<evidence type="ECO:0000256" key="9">
    <source>
        <dbReference type="SAM" id="Phobius"/>
    </source>
</evidence>
<feature type="transmembrane region" description="Helical" evidence="9">
    <location>
        <begin position="73"/>
        <end position="94"/>
    </location>
</feature>
<dbReference type="PANTHER" id="PTHR43394:SF1">
    <property type="entry name" value="ATP-BINDING CASSETTE SUB-FAMILY B MEMBER 10, MITOCHONDRIAL"/>
    <property type="match status" value="1"/>
</dbReference>
<evidence type="ECO:0000259" key="10">
    <source>
        <dbReference type="PROSITE" id="PS50893"/>
    </source>
</evidence>
<dbReference type="PANTHER" id="PTHR43394">
    <property type="entry name" value="ATP-DEPENDENT PERMEASE MDL1, MITOCHONDRIAL"/>
    <property type="match status" value="1"/>
</dbReference>
<dbReference type="PROSITE" id="PS50929">
    <property type="entry name" value="ABC_TM1F"/>
    <property type="match status" value="1"/>
</dbReference>
<dbReference type="AlphaFoldDB" id="A0A1N6GZ42"/>
<dbReference type="OrthoDB" id="1111069at2"/>
<comment type="subcellular location">
    <subcellularLocation>
        <location evidence="1">Cell membrane</location>
        <topology evidence="1">Multi-pass membrane protein</topology>
    </subcellularLocation>
</comment>
<dbReference type="SUPFAM" id="SSF52540">
    <property type="entry name" value="P-loop containing nucleoside triphosphate hydrolases"/>
    <property type="match status" value="1"/>
</dbReference>
<feature type="domain" description="ABC transporter" evidence="10">
    <location>
        <begin position="349"/>
        <end position="583"/>
    </location>
</feature>
<dbReference type="PROSITE" id="PS50893">
    <property type="entry name" value="ABC_TRANSPORTER_2"/>
    <property type="match status" value="1"/>
</dbReference>
<dbReference type="STRING" id="226505.SAMN05444394_3399"/>
<evidence type="ECO:0000256" key="8">
    <source>
        <dbReference type="ARBA" id="ARBA00023136"/>
    </source>
</evidence>
<evidence type="ECO:0000256" key="1">
    <source>
        <dbReference type="ARBA" id="ARBA00004651"/>
    </source>
</evidence>
<dbReference type="RefSeq" id="WP_074226201.1">
    <property type="nucleotide sequence ID" value="NZ_FSRC01000003.1"/>
</dbReference>
<organism evidence="12 13">
    <name type="scientific">Algoriphagus halophilus</name>
    <dbReference type="NCBI Taxonomy" id="226505"/>
    <lineage>
        <taxon>Bacteria</taxon>
        <taxon>Pseudomonadati</taxon>
        <taxon>Bacteroidota</taxon>
        <taxon>Cytophagia</taxon>
        <taxon>Cytophagales</taxon>
        <taxon>Cyclobacteriaceae</taxon>
        <taxon>Algoriphagus</taxon>
    </lineage>
</organism>
<dbReference type="InterPro" id="IPR036640">
    <property type="entry name" value="ABC1_TM_sf"/>
</dbReference>
<dbReference type="Gene3D" id="3.40.50.300">
    <property type="entry name" value="P-loop containing nucleotide triphosphate hydrolases"/>
    <property type="match status" value="1"/>
</dbReference>
<dbReference type="InterPro" id="IPR039421">
    <property type="entry name" value="Type_1_exporter"/>
</dbReference>
<dbReference type="GO" id="GO:0015421">
    <property type="term" value="F:ABC-type oligopeptide transporter activity"/>
    <property type="evidence" value="ECO:0007669"/>
    <property type="project" value="TreeGrafter"/>
</dbReference>
<dbReference type="CDD" id="cd18544">
    <property type="entry name" value="ABC_6TM_TmrA_like"/>
    <property type="match status" value="1"/>
</dbReference>
<dbReference type="Pfam" id="PF00005">
    <property type="entry name" value="ABC_tran"/>
    <property type="match status" value="1"/>
</dbReference>
<keyword evidence="4 9" id="KW-0812">Transmembrane</keyword>
<dbReference type="Pfam" id="PF00664">
    <property type="entry name" value="ABC_membrane"/>
    <property type="match status" value="1"/>
</dbReference>
<dbReference type="FunFam" id="3.40.50.300:FF:000287">
    <property type="entry name" value="Multidrug ABC transporter ATP-binding protein"/>
    <property type="match status" value="1"/>
</dbReference>
<feature type="domain" description="ABC transmembrane type-1" evidence="11">
    <location>
        <begin position="35"/>
        <end position="316"/>
    </location>
</feature>
<protein>
    <submittedName>
        <fullName evidence="12">ATP-binding cassette, subfamily B</fullName>
    </submittedName>
</protein>
<dbReference type="Gene3D" id="1.20.1560.10">
    <property type="entry name" value="ABC transporter type 1, transmembrane domain"/>
    <property type="match status" value="1"/>
</dbReference>
<keyword evidence="2" id="KW-0813">Transport</keyword>
<dbReference type="Proteomes" id="UP000185221">
    <property type="component" value="Unassembled WGS sequence"/>
</dbReference>
<dbReference type="InterPro" id="IPR011527">
    <property type="entry name" value="ABC1_TM_dom"/>
</dbReference>
<dbReference type="FunFam" id="1.20.1560.10:FF:000011">
    <property type="entry name" value="Multidrug ABC transporter ATP-binding protein"/>
    <property type="match status" value="1"/>
</dbReference>
<dbReference type="SUPFAM" id="SSF90123">
    <property type="entry name" value="ABC transporter transmembrane region"/>
    <property type="match status" value="1"/>
</dbReference>
<gene>
    <name evidence="12" type="ORF">SAMN05444394_3399</name>
</gene>
<dbReference type="GO" id="GO:0005524">
    <property type="term" value="F:ATP binding"/>
    <property type="evidence" value="ECO:0007669"/>
    <property type="project" value="UniProtKB-KW"/>
</dbReference>
<proteinExistence type="predicted"/>
<keyword evidence="5" id="KW-0547">Nucleotide-binding</keyword>
<dbReference type="EMBL" id="FSRC01000003">
    <property type="protein sequence ID" value="SIO12712.1"/>
    <property type="molecule type" value="Genomic_DNA"/>
</dbReference>
<evidence type="ECO:0000256" key="6">
    <source>
        <dbReference type="ARBA" id="ARBA00022840"/>
    </source>
</evidence>
<evidence type="ECO:0000256" key="2">
    <source>
        <dbReference type="ARBA" id="ARBA00022448"/>
    </source>
</evidence>
<dbReference type="InterPro" id="IPR027417">
    <property type="entry name" value="P-loop_NTPase"/>
</dbReference>
<keyword evidence="6 12" id="KW-0067">ATP-binding</keyword>
<accession>A0A1N6GZ42</accession>
<evidence type="ECO:0000256" key="5">
    <source>
        <dbReference type="ARBA" id="ARBA00022741"/>
    </source>
</evidence>
<evidence type="ECO:0000313" key="12">
    <source>
        <dbReference type="EMBL" id="SIO12712.1"/>
    </source>
</evidence>
<dbReference type="GO" id="GO:0016887">
    <property type="term" value="F:ATP hydrolysis activity"/>
    <property type="evidence" value="ECO:0007669"/>
    <property type="project" value="InterPro"/>
</dbReference>
<dbReference type="PROSITE" id="PS00211">
    <property type="entry name" value="ABC_TRANSPORTER_1"/>
    <property type="match status" value="1"/>
</dbReference>
<keyword evidence="8 9" id="KW-0472">Membrane</keyword>
<evidence type="ECO:0000313" key="13">
    <source>
        <dbReference type="Proteomes" id="UP000185221"/>
    </source>
</evidence>
<evidence type="ECO:0000259" key="11">
    <source>
        <dbReference type="PROSITE" id="PS50929"/>
    </source>
</evidence>